<dbReference type="Proteomes" id="UP001297540">
    <property type="component" value="Chromosome"/>
</dbReference>
<accession>A0AAQ3R2E8</accession>
<organism evidence="1 2">
    <name type="scientific">Pseudomonas aeruginosa</name>
    <dbReference type="NCBI Taxonomy" id="287"/>
    <lineage>
        <taxon>Bacteria</taxon>
        <taxon>Pseudomonadati</taxon>
        <taxon>Pseudomonadota</taxon>
        <taxon>Gammaproteobacteria</taxon>
        <taxon>Pseudomonadales</taxon>
        <taxon>Pseudomonadaceae</taxon>
        <taxon>Pseudomonas</taxon>
    </lineage>
</organism>
<dbReference type="AlphaFoldDB" id="A0AAQ3R2E8"/>
<gene>
    <name evidence="1" type="ORF">L4V69_35160</name>
</gene>
<protein>
    <submittedName>
        <fullName evidence="1">Uncharacterized protein</fullName>
    </submittedName>
</protein>
<reference evidence="1" key="2">
    <citation type="submission" date="2023-10" db="EMBL/GenBank/DDBJ databases">
        <title>Pathogen: clinical or host-associated sample.</title>
        <authorList>
            <person name="Hergert J."/>
            <person name="Casey R."/>
            <person name="Wagner J."/>
            <person name="Young E.L."/>
            <person name="Oakeson K.F."/>
        </authorList>
    </citation>
    <scope>NUCLEOTIDE SEQUENCE</scope>
    <source>
        <strain evidence="1">2021CK-01020</strain>
    </source>
</reference>
<sequence length="193" mass="20836">MEEYDESRGPEVRPADIETLARKMNASLPLMSNHPVARSSEDLIRSRVESVGLNTIARVVGVDAPVLYGRYGNDIALIGRLLELLKLRVVGEELVVTGPVDSPVTGGEDVPLAGSSSEPGIAFPYATRELKAMHAAAMKYWADYTPDKRQPTQKEIGIEIGELLDLSLQSNNEPARKAIVLASAIKPDSISGD</sequence>
<dbReference type="InterPro" id="IPR010982">
    <property type="entry name" value="Lambda_DNA-bd_dom_sf"/>
</dbReference>
<dbReference type="SUPFAM" id="SSF47413">
    <property type="entry name" value="lambda repressor-like DNA-binding domains"/>
    <property type="match status" value="1"/>
</dbReference>
<dbReference type="EMBL" id="CP136986">
    <property type="protein sequence ID" value="WOS77669.1"/>
    <property type="molecule type" value="Genomic_DNA"/>
</dbReference>
<evidence type="ECO:0000313" key="1">
    <source>
        <dbReference type="EMBL" id="WOS77669.1"/>
    </source>
</evidence>
<evidence type="ECO:0000313" key="2">
    <source>
        <dbReference type="Proteomes" id="UP001297540"/>
    </source>
</evidence>
<dbReference type="GO" id="GO:0003677">
    <property type="term" value="F:DNA binding"/>
    <property type="evidence" value="ECO:0007669"/>
    <property type="project" value="InterPro"/>
</dbReference>
<reference evidence="1" key="1">
    <citation type="submission" date="2023-06" db="EMBL/GenBank/DDBJ databases">
        <authorList>
            <consortium name="Clinical and Environmental Microbiology Branch: Whole genome sequencing antimicrobial resistance pathogens in the healthcare setting"/>
        </authorList>
    </citation>
    <scope>NUCLEOTIDE SEQUENCE</scope>
    <source>
        <strain evidence="1">2021CK-01020</strain>
    </source>
</reference>
<dbReference type="RefSeq" id="WP_123796554.1">
    <property type="nucleotide sequence ID" value="NZ_AP014622.1"/>
</dbReference>
<name>A0AAQ3R2E8_PSEAI</name>
<proteinExistence type="predicted"/>